<evidence type="ECO:0008006" key="3">
    <source>
        <dbReference type="Google" id="ProtNLM"/>
    </source>
</evidence>
<accession>A0A1M7YLF1</accession>
<dbReference type="EMBL" id="FRFD01000013">
    <property type="protein sequence ID" value="SHO53444.1"/>
    <property type="molecule type" value="Genomic_DNA"/>
</dbReference>
<gene>
    <name evidence="1" type="ORF">SAMN02745217_04126</name>
</gene>
<evidence type="ECO:0000313" key="2">
    <source>
        <dbReference type="Proteomes" id="UP000184612"/>
    </source>
</evidence>
<dbReference type="Proteomes" id="UP000184612">
    <property type="component" value="Unassembled WGS sequence"/>
</dbReference>
<dbReference type="RefSeq" id="WP_073590755.1">
    <property type="nucleotide sequence ID" value="NZ_FRFD01000013.1"/>
</dbReference>
<dbReference type="AlphaFoldDB" id="A0A1M7YLF1"/>
<name>A0A1M7YLF1_9FIRM</name>
<organism evidence="1 2">
    <name type="scientific">Anaerocolumna xylanovorans DSM 12503</name>
    <dbReference type="NCBI Taxonomy" id="1121345"/>
    <lineage>
        <taxon>Bacteria</taxon>
        <taxon>Bacillati</taxon>
        <taxon>Bacillota</taxon>
        <taxon>Clostridia</taxon>
        <taxon>Lachnospirales</taxon>
        <taxon>Lachnospiraceae</taxon>
        <taxon>Anaerocolumna</taxon>
    </lineage>
</organism>
<protein>
    <recommendedName>
        <fullName evidence="3">Apea-like HEPN domain-containing protein</fullName>
    </recommendedName>
</protein>
<dbReference type="OrthoDB" id="2204431at2"/>
<keyword evidence="2" id="KW-1185">Reference proteome</keyword>
<sequence length="560" mass="65884">MENGFMENALKAITSYRNVHAARPEETELGLSIVRQNSILKLEDNDFDKYMDIYEYIRLVTFNCLAKNISNEMANQGRPHEVIFDVDEDCGLLRPIVFAISDYNTRNLYIFKQVMKDNLWKNEGGENTERILQRYKSDKCKYIFLVQDYAYLQIINHNDDESDPGRGHNFYSFKWFWEKEFGSDSYSIFENQFNEYLRGVKEYLSYFCVKSLTPRASIDFRRIVEHDLLTKDYASILIGRFTQSKNIAELDNENFGLIESSFKNELYSIMLGKREFAESFITAEWLYNSMKKAKAIDLTVIGISYFKTIEQLLYSLICLRKDDNPRRNIKKNRSDLTDALCDRTISKKDYLDTTIGSMAHFYEDNLDILSDELSAPAKEYVKKKIFEYVTIRNGYTHKDNIHDWSKIDYIRESTISLIFLLIGSYRFDELEKNEMGIRDKRYFSNFYKLCEYMNFYQNNLFCFEKNDGQKVWVIAYPDDGASMKDGILEYSGEIFFHLLGDPQKRLCKINENGLPQKISLGKLSFGRNDTISINPIIVKTIYEDGKYVALPIWAKDKLDY</sequence>
<reference evidence="1 2" key="1">
    <citation type="submission" date="2016-12" db="EMBL/GenBank/DDBJ databases">
        <authorList>
            <person name="Song W.-J."/>
            <person name="Kurnit D.M."/>
        </authorList>
    </citation>
    <scope>NUCLEOTIDE SEQUENCE [LARGE SCALE GENOMIC DNA]</scope>
    <source>
        <strain evidence="1 2">DSM 12503</strain>
    </source>
</reference>
<evidence type="ECO:0000313" key="1">
    <source>
        <dbReference type="EMBL" id="SHO53444.1"/>
    </source>
</evidence>
<proteinExistence type="predicted"/>